<proteinExistence type="predicted"/>
<dbReference type="OrthoDB" id="8821036at2"/>
<feature type="transmembrane region" description="Helical" evidence="1">
    <location>
        <begin position="93"/>
        <end position="110"/>
    </location>
</feature>
<accession>A0A1G6L751</accession>
<reference evidence="2 3" key="1">
    <citation type="submission" date="2016-10" db="EMBL/GenBank/DDBJ databases">
        <authorList>
            <person name="de Groot N.N."/>
        </authorList>
    </citation>
    <scope>NUCLEOTIDE SEQUENCE [LARGE SCALE GENOMIC DNA]</scope>
    <source>
        <strain evidence="2 3">DSM 16619</strain>
    </source>
</reference>
<gene>
    <name evidence="2" type="ORF">SAMN05192589_10283</name>
</gene>
<dbReference type="STRING" id="187868.SAMN05192589_10283"/>
<evidence type="ECO:0000313" key="3">
    <source>
        <dbReference type="Proteomes" id="UP000198781"/>
    </source>
</evidence>
<name>A0A1G6L751_9BURK</name>
<dbReference type="EMBL" id="FMZC01000002">
    <property type="protein sequence ID" value="SDC38943.1"/>
    <property type="molecule type" value="Genomic_DNA"/>
</dbReference>
<organism evidence="2 3">
    <name type="scientific">Paracidovorax valerianellae</name>
    <dbReference type="NCBI Taxonomy" id="187868"/>
    <lineage>
        <taxon>Bacteria</taxon>
        <taxon>Pseudomonadati</taxon>
        <taxon>Pseudomonadota</taxon>
        <taxon>Betaproteobacteria</taxon>
        <taxon>Burkholderiales</taxon>
        <taxon>Comamonadaceae</taxon>
        <taxon>Paracidovorax</taxon>
    </lineage>
</organism>
<keyword evidence="3" id="KW-1185">Reference proteome</keyword>
<dbReference type="RefSeq" id="WP_092740268.1">
    <property type="nucleotide sequence ID" value="NZ_FMZC01000002.1"/>
</dbReference>
<evidence type="ECO:0000313" key="2">
    <source>
        <dbReference type="EMBL" id="SDC38943.1"/>
    </source>
</evidence>
<protein>
    <submittedName>
        <fullName evidence="2">Uncharacterized protein</fullName>
    </submittedName>
</protein>
<dbReference type="Proteomes" id="UP000198781">
    <property type="component" value="Unassembled WGS sequence"/>
</dbReference>
<sequence length="111" mass="11900">MIIDPHPIQSNLFAMKKLIRIVFHAASLLGLMLIALTGRKDDLIYEMDPSILPNAIESGSGNHVVVAGVVFALVALVQAVLGVRTRSPWERTLSASLIIVGMVLVALSSAR</sequence>
<keyword evidence="1" id="KW-1133">Transmembrane helix</keyword>
<dbReference type="AlphaFoldDB" id="A0A1G6L751"/>
<feature type="transmembrane region" description="Helical" evidence="1">
    <location>
        <begin position="59"/>
        <end position="81"/>
    </location>
</feature>
<feature type="transmembrane region" description="Helical" evidence="1">
    <location>
        <begin position="21"/>
        <end position="39"/>
    </location>
</feature>
<evidence type="ECO:0000256" key="1">
    <source>
        <dbReference type="SAM" id="Phobius"/>
    </source>
</evidence>
<keyword evidence="1" id="KW-0812">Transmembrane</keyword>
<keyword evidence="1" id="KW-0472">Membrane</keyword>